<dbReference type="AlphaFoldDB" id="A0A9D1WG24"/>
<dbReference type="GO" id="GO:0046872">
    <property type="term" value="F:metal ion binding"/>
    <property type="evidence" value="ECO:0007669"/>
    <property type="project" value="UniProtKB-KW"/>
</dbReference>
<evidence type="ECO:0000256" key="2">
    <source>
        <dbReference type="ARBA" id="ARBA00023004"/>
    </source>
</evidence>
<dbReference type="Gene3D" id="3.50.50.60">
    <property type="entry name" value="FAD/NAD(P)-binding domain"/>
    <property type="match status" value="2"/>
</dbReference>
<evidence type="ECO:0000313" key="5">
    <source>
        <dbReference type="EMBL" id="HIX58309.1"/>
    </source>
</evidence>
<comment type="caution">
    <text evidence="5">The sequence shown here is derived from an EMBL/GenBank/DDBJ whole genome shotgun (WGS) entry which is preliminary data.</text>
</comment>
<dbReference type="InterPro" id="IPR017900">
    <property type="entry name" value="4Fe4S_Fe_S_CS"/>
</dbReference>
<evidence type="ECO:0000256" key="3">
    <source>
        <dbReference type="ARBA" id="ARBA00023014"/>
    </source>
</evidence>
<protein>
    <submittedName>
        <fullName evidence="5">FAD-dependent oxidoreductase</fullName>
    </submittedName>
</protein>
<evidence type="ECO:0000313" key="6">
    <source>
        <dbReference type="Proteomes" id="UP000886817"/>
    </source>
</evidence>
<proteinExistence type="predicted"/>
<reference evidence="5" key="2">
    <citation type="submission" date="2021-04" db="EMBL/GenBank/DDBJ databases">
        <authorList>
            <person name="Gilroy R."/>
        </authorList>
    </citation>
    <scope>NUCLEOTIDE SEQUENCE</scope>
    <source>
        <strain evidence="5">ChiSjej1B19-8411</strain>
    </source>
</reference>
<dbReference type="PROSITE" id="PS00198">
    <property type="entry name" value="4FE4S_FER_1"/>
    <property type="match status" value="1"/>
</dbReference>
<name>A0A9D1WG24_9FIRM</name>
<dbReference type="InterPro" id="IPR028261">
    <property type="entry name" value="DPD_II"/>
</dbReference>
<keyword evidence="1" id="KW-0479">Metal-binding</keyword>
<dbReference type="Pfam" id="PF07992">
    <property type="entry name" value="Pyr_redox_2"/>
    <property type="match status" value="1"/>
</dbReference>
<dbReference type="InterPro" id="IPR009051">
    <property type="entry name" value="Helical_ferredxn"/>
</dbReference>
<evidence type="ECO:0000259" key="4">
    <source>
        <dbReference type="PROSITE" id="PS51379"/>
    </source>
</evidence>
<dbReference type="GO" id="GO:0051536">
    <property type="term" value="F:iron-sulfur cluster binding"/>
    <property type="evidence" value="ECO:0007669"/>
    <property type="project" value="UniProtKB-KW"/>
</dbReference>
<dbReference type="GO" id="GO:0016491">
    <property type="term" value="F:oxidoreductase activity"/>
    <property type="evidence" value="ECO:0007669"/>
    <property type="project" value="InterPro"/>
</dbReference>
<dbReference type="SUPFAM" id="SSF46548">
    <property type="entry name" value="alpha-helical ferredoxin"/>
    <property type="match status" value="3"/>
</dbReference>
<dbReference type="SUPFAM" id="SSF51971">
    <property type="entry name" value="Nucleotide-binding domain"/>
    <property type="match status" value="1"/>
</dbReference>
<evidence type="ECO:0000256" key="1">
    <source>
        <dbReference type="ARBA" id="ARBA00022723"/>
    </source>
</evidence>
<dbReference type="InterPro" id="IPR036188">
    <property type="entry name" value="FAD/NAD-bd_sf"/>
</dbReference>
<feature type="domain" description="4Fe-4S ferredoxin-type" evidence="4">
    <location>
        <begin position="819"/>
        <end position="848"/>
    </location>
</feature>
<dbReference type="Gene3D" id="1.10.1060.10">
    <property type="entry name" value="Alpha-helical ferredoxin"/>
    <property type="match status" value="1"/>
</dbReference>
<dbReference type="InterPro" id="IPR017896">
    <property type="entry name" value="4Fe4S_Fe-S-bd"/>
</dbReference>
<dbReference type="Pfam" id="PF14691">
    <property type="entry name" value="Fer4_20"/>
    <property type="match status" value="1"/>
</dbReference>
<keyword evidence="2" id="KW-0408">Iron</keyword>
<dbReference type="PANTHER" id="PTHR42783:SF3">
    <property type="entry name" value="GLUTAMATE SYNTHASE [NADPH] SMALL CHAIN-RELATED"/>
    <property type="match status" value="1"/>
</dbReference>
<dbReference type="PANTHER" id="PTHR42783">
    <property type="entry name" value="GLUTAMATE SYNTHASE [NADPH] SMALL CHAIN"/>
    <property type="match status" value="1"/>
</dbReference>
<accession>A0A9D1WG24</accession>
<dbReference type="Proteomes" id="UP000886817">
    <property type="component" value="Unassembled WGS sequence"/>
</dbReference>
<dbReference type="PRINTS" id="PR00419">
    <property type="entry name" value="ADXRDTASE"/>
</dbReference>
<sequence length="900" mass="98571">MSIYKRLANVFNGLDPEQTENLPEHVKWLEDALAAVASEEEAKAAYYCNPLPEPIEEIAKRAGTDDLETLRKNLEGAGEAGIVMMVYLDKEKGVIGYYRAGLLPGLAENLATGKRVTKEGAFWVDNYCKASNMTVYPNAAPFRGGFRALPVREAIPAETKIAKYDEIEPYLEANDTFSVANCACRTSTKLLGHGCEHTEIETCIQIGPCAESFILTGRGRQISREEVKEILKRCEREGLVHQLMPMEKGKSMFICNCCGCSCIGLQIQNLLNIQAPAHSNYEPEIDVEKCVGCGACVETCNMNALSLGCKYAAESVKFPEHPDPMEHEWTEEFYNKDYMKRVMVNEQGTSPCKTYCPAHISVQGYIRKAAEGKYDEALKVIKRDNPFPAVCGRICPHNCEAECSRARVDESIAIDDIKKFIADKELEEGNLYIPTVYDHWTEKVAVIGAGPAGMTAAYYLAEKGYSVTVFDRQPAPGGMLKYGIPTFRLEKDVIDAEIEALKRLGVEFRCGVDVGKDITIQQLREQGYKAFYIAIGAQNGRKLGVEGEDLAGVNVGLDFLRSVNAEEASPINGKAVIIGGGNVALDVARLAARLGASIVHIVCLEKDEEMPTAADEKEEVIGEGIQINNSWGPVRFLGENGKLTGVVLKRCKSVFDAEGRFAPVYDENDTMTLECDQAYITIGQAMDWGELLAGSKASLGRGNIMKVADISYQSEEPDIFGGGDCVTGPKLAIDAIATGKAGAISIHRFLRHQDLLMKREREYTAVNKDTVDFGGFDRMPRQRPAAADHTTAAKTMKDLRTTLTEEQLKKEADRCLGCGVSVLNPDRCIGCGLCYTRCEFDAIKLKKIAGIEPTDSVEEYMKISTEYATARAENLAAKGMSAGSGGVGTYSHMQNGRMGE</sequence>
<dbReference type="PROSITE" id="PS51379">
    <property type="entry name" value="4FE4S_FER_2"/>
    <property type="match status" value="2"/>
</dbReference>
<gene>
    <name evidence="5" type="ORF">IAA45_01125</name>
</gene>
<dbReference type="EMBL" id="DXEX01000031">
    <property type="protein sequence ID" value="HIX58309.1"/>
    <property type="molecule type" value="Genomic_DNA"/>
</dbReference>
<dbReference type="Pfam" id="PF00037">
    <property type="entry name" value="Fer4"/>
    <property type="match status" value="2"/>
</dbReference>
<dbReference type="InterPro" id="IPR023753">
    <property type="entry name" value="FAD/NAD-binding_dom"/>
</dbReference>
<organism evidence="5 6">
    <name type="scientific">Candidatus Blautia gallistercoris</name>
    <dbReference type="NCBI Taxonomy" id="2838490"/>
    <lineage>
        <taxon>Bacteria</taxon>
        <taxon>Bacillati</taxon>
        <taxon>Bacillota</taxon>
        <taxon>Clostridia</taxon>
        <taxon>Lachnospirales</taxon>
        <taxon>Lachnospiraceae</taxon>
        <taxon>Blautia</taxon>
    </lineage>
</organism>
<reference evidence="5" key="1">
    <citation type="journal article" date="2021" name="PeerJ">
        <title>Extensive microbial diversity within the chicken gut microbiome revealed by metagenomics and culture.</title>
        <authorList>
            <person name="Gilroy R."/>
            <person name="Ravi A."/>
            <person name="Getino M."/>
            <person name="Pursley I."/>
            <person name="Horton D.L."/>
            <person name="Alikhan N.F."/>
            <person name="Baker D."/>
            <person name="Gharbi K."/>
            <person name="Hall N."/>
            <person name="Watson M."/>
            <person name="Adriaenssens E.M."/>
            <person name="Foster-Nyarko E."/>
            <person name="Jarju S."/>
            <person name="Secka A."/>
            <person name="Antonio M."/>
            <person name="Oren A."/>
            <person name="Chaudhuri R.R."/>
            <person name="La Ragione R."/>
            <person name="Hildebrand F."/>
            <person name="Pallen M.J."/>
        </authorList>
    </citation>
    <scope>NUCLEOTIDE SEQUENCE</scope>
    <source>
        <strain evidence="5">ChiSjej1B19-8411</strain>
    </source>
</reference>
<keyword evidence="3" id="KW-0411">Iron-sulfur</keyword>
<feature type="domain" description="4Fe-4S ferredoxin-type" evidence="4">
    <location>
        <begin position="281"/>
        <end position="310"/>
    </location>
</feature>